<dbReference type="HOGENOM" id="CLU_084603_1_1_6"/>
<dbReference type="NCBIfam" id="TIGR00249">
    <property type="entry name" value="sixA"/>
    <property type="match status" value="1"/>
</dbReference>
<dbReference type="EC" id="3.1.3.-" evidence="2"/>
<dbReference type="PANTHER" id="PTHR20935">
    <property type="entry name" value="PHOSPHOGLYCERATE MUTASE-RELATED"/>
    <property type="match status" value="1"/>
</dbReference>
<dbReference type="Proteomes" id="UP000032427">
    <property type="component" value="Chromosome 1"/>
</dbReference>
<organism evidence="2 3">
    <name type="scientific">Aliivibrio wodanis</name>
    <dbReference type="NCBI Taxonomy" id="80852"/>
    <lineage>
        <taxon>Bacteria</taxon>
        <taxon>Pseudomonadati</taxon>
        <taxon>Pseudomonadota</taxon>
        <taxon>Gammaproteobacteria</taxon>
        <taxon>Vibrionales</taxon>
        <taxon>Vibrionaceae</taxon>
        <taxon>Aliivibrio</taxon>
    </lineage>
</organism>
<dbReference type="Gene3D" id="3.40.50.1240">
    <property type="entry name" value="Phosphoglycerate mutase-like"/>
    <property type="match status" value="1"/>
</dbReference>
<accession>A0A090IRM3</accession>
<keyword evidence="3" id="KW-1185">Reference proteome</keyword>
<dbReference type="PATRIC" id="fig|80852.17.peg.1994"/>
<dbReference type="SUPFAM" id="SSF53254">
    <property type="entry name" value="Phosphoglycerate mutase-like"/>
    <property type="match status" value="1"/>
</dbReference>
<keyword evidence="1 2" id="KW-0378">Hydrolase</keyword>
<dbReference type="GO" id="GO:0101006">
    <property type="term" value="F:protein histidine phosphatase activity"/>
    <property type="evidence" value="ECO:0007669"/>
    <property type="project" value="InterPro"/>
</dbReference>
<name>A0A090IRM3_9GAMM</name>
<evidence type="ECO:0000313" key="2">
    <source>
        <dbReference type="EMBL" id="CED71993.1"/>
    </source>
</evidence>
<dbReference type="Pfam" id="PF00300">
    <property type="entry name" value="His_Phos_1"/>
    <property type="match status" value="1"/>
</dbReference>
<dbReference type="CDD" id="cd07067">
    <property type="entry name" value="HP_PGM_like"/>
    <property type="match status" value="1"/>
</dbReference>
<sequence>MKVFIMRHGEAESYAPSDEERNLTSRGESQSAKIAQWLMSTHHTKFDYVLVSPYIRAQQTWKVIKPILSVADAKVETSDEITPYGDSDDVVEYVKALGSVAEIENILIVSHLPLVGYLTADFVPGIMPPMFPTSAISCVEYSHTTGKSELLWLQQP</sequence>
<dbReference type="InterPro" id="IPR013078">
    <property type="entry name" value="His_Pase_superF_clade-1"/>
</dbReference>
<dbReference type="AlphaFoldDB" id="A0A090IRM3"/>
<dbReference type="SMART" id="SM00855">
    <property type="entry name" value="PGAM"/>
    <property type="match status" value="1"/>
</dbReference>
<dbReference type="InterPro" id="IPR051021">
    <property type="entry name" value="Mito_Ser/Thr_phosphatase"/>
</dbReference>
<dbReference type="GeneID" id="28541505"/>
<gene>
    <name evidence="2" type="primary">sixA</name>
    <name evidence="2" type="ORF">AWOD_I_1928</name>
</gene>
<dbReference type="EMBL" id="LN554846">
    <property type="protein sequence ID" value="CED71993.1"/>
    <property type="molecule type" value="Genomic_DNA"/>
</dbReference>
<reference evidence="3" key="1">
    <citation type="submission" date="2014-09" db="EMBL/GenBank/DDBJ databases">
        <authorList>
            <person name="Hjerde E."/>
        </authorList>
    </citation>
    <scope>NUCLEOTIDE SEQUENCE [LARGE SCALE GENOMIC DNA]</scope>
    <source>
        <strain evidence="3">06/09/139</strain>
    </source>
</reference>
<dbReference type="GO" id="GO:0005737">
    <property type="term" value="C:cytoplasm"/>
    <property type="evidence" value="ECO:0007669"/>
    <property type="project" value="InterPro"/>
</dbReference>
<dbReference type="STRING" id="80852.AWOD_I_1928"/>
<dbReference type="KEGG" id="awd:AWOD_I_1928"/>
<dbReference type="InterPro" id="IPR029033">
    <property type="entry name" value="His_PPase_superfam"/>
</dbReference>
<dbReference type="OrthoDB" id="92610at2"/>
<dbReference type="InterPro" id="IPR004449">
    <property type="entry name" value="SixA"/>
</dbReference>
<dbReference type="PANTHER" id="PTHR20935:SF1">
    <property type="entry name" value="SLL1549 PROTEIN"/>
    <property type="match status" value="1"/>
</dbReference>
<protein>
    <submittedName>
        <fullName evidence="2">Phosphohistidine phosphatase SixA</fullName>
        <ecNumber evidence="2">3.1.3.-</ecNumber>
    </submittedName>
</protein>
<evidence type="ECO:0000256" key="1">
    <source>
        <dbReference type="ARBA" id="ARBA00022801"/>
    </source>
</evidence>
<proteinExistence type="predicted"/>
<evidence type="ECO:0000313" key="3">
    <source>
        <dbReference type="Proteomes" id="UP000032427"/>
    </source>
</evidence>